<comment type="caution">
    <text evidence="2">The sequence shown here is derived from an EMBL/GenBank/DDBJ whole genome shotgun (WGS) entry which is preliminary data.</text>
</comment>
<dbReference type="EMBL" id="SOYY01000009">
    <property type="protein sequence ID" value="KAA0716602.1"/>
    <property type="molecule type" value="Genomic_DNA"/>
</dbReference>
<dbReference type="AlphaFoldDB" id="A0A5A9P496"/>
<feature type="compositionally biased region" description="Basic residues" evidence="1">
    <location>
        <begin position="55"/>
        <end position="66"/>
    </location>
</feature>
<reference evidence="2 3" key="1">
    <citation type="journal article" date="2019" name="Mol. Ecol. Resour.">
        <title>Chromosome-level genome assembly of Triplophysa tibetana, a fish adapted to the harsh high-altitude environment of the Tibetan Plateau.</title>
        <authorList>
            <person name="Yang X."/>
            <person name="Liu H."/>
            <person name="Ma Z."/>
            <person name="Zou Y."/>
            <person name="Zou M."/>
            <person name="Mao Y."/>
            <person name="Li X."/>
            <person name="Wang H."/>
            <person name="Chen T."/>
            <person name="Wang W."/>
            <person name="Yang R."/>
        </authorList>
    </citation>
    <scope>NUCLEOTIDE SEQUENCE [LARGE SCALE GENOMIC DNA]</scope>
    <source>
        <strain evidence="2">TTIB1903HZAU</strain>
        <tissue evidence="2">Muscle</tissue>
    </source>
</reference>
<keyword evidence="3" id="KW-1185">Reference proteome</keyword>
<sequence>MHVELTRCLREGELLVSWTVKGAKGYVDHPGRLAAMIHIVVERETTQVGADNNPPRKKVLQHHKSTRMPVINSSPMRKCCKCLVSIDLERLYMTTVRRILKPSVLRNHKQLRELDLTQSGIFLSPPDADLGTTFMDKLEESRLAPDMKERISSRCMDFLKELVKQYQLRLPASMEILSKLELFCPKSVMSTVNRPGVKDLPADLFSCPSGTLETQWRNVATANFSDDQDIDKFWLEVEAFKDAGGTSVSRNWHKVP</sequence>
<evidence type="ECO:0000313" key="2">
    <source>
        <dbReference type="EMBL" id="KAA0716602.1"/>
    </source>
</evidence>
<feature type="region of interest" description="Disordered" evidence="1">
    <location>
        <begin position="48"/>
        <end position="67"/>
    </location>
</feature>
<name>A0A5A9P496_9TELE</name>
<evidence type="ECO:0000256" key="1">
    <source>
        <dbReference type="SAM" id="MobiDB-lite"/>
    </source>
</evidence>
<accession>A0A5A9P496</accession>
<evidence type="ECO:0000313" key="3">
    <source>
        <dbReference type="Proteomes" id="UP000324632"/>
    </source>
</evidence>
<dbReference type="Proteomes" id="UP000324632">
    <property type="component" value="Chromosome 9"/>
</dbReference>
<protein>
    <submittedName>
        <fullName evidence="2">Uncharacterized protein</fullName>
    </submittedName>
</protein>
<organism evidence="2 3">
    <name type="scientific">Triplophysa tibetana</name>
    <dbReference type="NCBI Taxonomy" id="1572043"/>
    <lineage>
        <taxon>Eukaryota</taxon>
        <taxon>Metazoa</taxon>
        <taxon>Chordata</taxon>
        <taxon>Craniata</taxon>
        <taxon>Vertebrata</taxon>
        <taxon>Euteleostomi</taxon>
        <taxon>Actinopterygii</taxon>
        <taxon>Neopterygii</taxon>
        <taxon>Teleostei</taxon>
        <taxon>Ostariophysi</taxon>
        <taxon>Cypriniformes</taxon>
        <taxon>Nemacheilidae</taxon>
        <taxon>Triplophysa</taxon>
    </lineage>
</organism>
<gene>
    <name evidence="2" type="ORF">E1301_Tti019194</name>
</gene>
<proteinExistence type="predicted"/>